<proteinExistence type="predicted"/>
<dbReference type="InterPro" id="IPR058997">
    <property type="entry name" value="YycE-like_C"/>
</dbReference>
<dbReference type="InterPro" id="IPR037523">
    <property type="entry name" value="VOC_core"/>
</dbReference>
<reference evidence="2 3" key="1">
    <citation type="submission" date="2021-03" db="EMBL/GenBank/DDBJ databases">
        <title>Genomic Encyclopedia of Type Strains, Phase IV (KMG-IV): sequencing the most valuable type-strain genomes for metagenomic binning, comparative biology and taxonomic classification.</title>
        <authorList>
            <person name="Goeker M."/>
        </authorList>
    </citation>
    <scope>NUCLEOTIDE SEQUENCE [LARGE SCALE GENOMIC DNA]</scope>
    <source>
        <strain evidence="2 3">DSM 26806</strain>
    </source>
</reference>
<dbReference type="Pfam" id="PF22658">
    <property type="entry name" value="YycE-like_N"/>
    <property type="match status" value="1"/>
</dbReference>
<dbReference type="RefSeq" id="WP_209862969.1">
    <property type="nucleotide sequence ID" value="NZ_JAGGLD010000004.1"/>
</dbReference>
<dbReference type="InterPro" id="IPR029068">
    <property type="entry name" value="Glyas_Bleomycin-R_OHBP_Dase"/>
</dbReference>
<keyword evidence="3" id="KW-1185">Reference proteome</keyword>
<name>A0ABS4JIF4_9BACL</name>
<dbReference type="SUPFAM" id="SSF54593">
    <property type="entry name" value="Glyoxalase/Bleomycin resistance protein/Dihydroxybiphenyl dioxygenase"/>
    <property type="match status" value="1"/>
</dbReference>
<gene>
    <name evidence="2" type="ORF">J2Z69_002549</name>
</gene>
<dbReference type="EMBL" id="JAGGLD010000004">
    <property type="protein sequence ID" value="MBP2001504.1"/>
    <property type="molecule type" value="Genomic_DNA"/>
</dbReference>
<feature type="domain" description="VOC" evidence="1">
    <location>
        <begin position="11"/>
        <end position="135"/>
    </location>
</feature>
<evidence type="ECO:0000313" key="2">
    <source>
        <dbReference type="EMBL" id="MBP2001504.1"/>
    </source>
</evidence>
<dbReference type="CDD" id="cd06587">
    <property type="entry name" value="VOC"/>
    <property type="match status" value="1"/>
</dbReference>
<dbReference type="PROSITE" id="PS51819">
    <property type="entry name" value="VOC"/>
    <property type="match status" value="1"/>
</dbReference>
<dbReference type="Pfam" id="PF22659">
    <property type="entry name" value="YycE-like_C"/>
    <property type="match status" value="1"/>
</dbReference>
<protein>
    <submittedName>
        <fullName evidence="2">Catechol 2,3-dioxygenase-like lactoylglutathione lyase family enzyme</fullName>
    </submittedName>
</protein>
<accession>A0ABS4JIF4</accession>
<dbReference type="Proteomes" id="UP001519288">
    <property type="component" value="Unassembled WGS sequence"/>
</dbReference>
<dbReference type="Gene3D" id="3.10.180.10">
    <property type="entry name" value="2,3-Dihydroxybiphenyl 1,2-Dioxygenase, domain 1"/>
    <property type="match status" value="1"/>
</dbReference>
<organism evidence="2 3">
    <name type="scientific">Paenibacillus shirakamiensis</name>
    <dbReference type="NCBI Taxonomy" id="1265935"/>
    <lineage>
        <taxon>Bacteria</taxon>
        <taxon>Bacillati</taxon>
        <taxon>Bacillota</taxon>
        <taxon>Bacilli</taxon>
        <taxon>Bacillales</taxon>
        <taxon>Paenibacillaceae</taxon>
        <taxon>Paenibacillus</taxon>
    </lineage>
</organism>
<sequence length="138" mass="15578">MQKNVWSTGLSAVQFRVARPTHQLDKIVTFYREGLGLKEVGSFQGHEGYDGVIFGLPDEKYQLEFTQYTDAVPILPPSEDNLLVFYMPDEAERDRVAKRLASMGHPAVKPENPYWRANGVTLCDPDGWRIVLQHGSGL</sequence>
<dbReference type="InterPro" id="IPR058998">
    <property type="entry name" value="YycE-like_N"/>
</dbReference>
<evidence type="ECO:0000259" key="1">
    <source>
        <dbReference type="PROSITE" id="PS51819"/>
    </source>
</evidence>
<evidence type="ECO:0000313" key="3">
    <source>
        <dbReference type="Proteomes" id="UP001519288"/>
    </source>
</evidence>
<comment type="caution">
    <text evidence="2">The sequence shown here is derived from an EMBL/GenBank/DDBJ whole genome shotgun (WGS) entry which is preliminary data.</text>
</comment>